<dbReference type="Pfam" id="PF13302">
    <property type="entry name" value="Acetyltransf_3"/>
    <property type="match status" value="1"/>
</dbReference>
<keyword evidence="3" id="KW-1185">Reference proteome</keyword>
<feature type="domain" description="N-acetyltransferase" evidence="1">
    <location>
        <begin position="6"/>
        <end position="175"/>
    </location>
</feature>
<dbReference type="Gene3D" id="3.40.630.30">
    <property type="match status" value="1"/>
</dbReference>
<dbReference type="PANTHER" id="PTHR43792:SF1">
    <property type="entry name" value="N-ACETYLTRANSFERASE DOMAIN-CONTAINING PROTEIN"/>
    <property type="match status" value="1"/>
</dbReference>
<dbReference type="SUPFAM" id="SSF55729">
    <property type="entry name" value="Acyl-CoA N-acyltransferases (Nat)"/>
    <property type="match status" value="1"/>
</dbReference>
<organism evidence="2 3">
    <name type="scientific">Variovorax soli</name>
    <dbReference type="NCBI Taxonomy" id="376815"/>
    <lineage>
        <taxon>Bacteria</taxon>
        <taxon>Pseudomonadati</taxon>
        <taxon>Pseudomonadota</taxon>
        <taxon>Betaproteobacteria</taxon>
        <taxon>Burkholderiales</taxon>
        <taxon>Comamonadaceae</taxon>
        <taxon>Variovorax</taxon>
    </lineage>
</organism>
<evidence type="ECO:0000259" key="1">
    <source>
        <dbReference type="PROSITE" id="PS51186"/>
    </source>
</evidence>
<name>A0ABU1NIJ0_9BURK</name>
<protein>
    <submittedName>
        <fullName evidence="2">RimJ/RimL family protein N-acetyltransferase</fullName>
    </submittedName>
</protein>
<evidence type="ECO:0000313" key="3">
    <source>
        <dbReference type="Proteomes" id="UP001184230"/>
    </source>
</evidence>
<dbReference type="InterPro" id="IPR051531">
    <property type="entry name" value="N-acetyltransferase"/>
</dbReference>
<gene>
    <name evidence="2" type="ORF">J2739_004073</name>
</gene>
<dbReference type="PANTHER" id="PTHR43792">
    <property type="entry name" value="GNAT FAMILY, PUTATIVE (AFU_ORTHOLOGUE AFUA_3G00765)-RELATED-RELATED"/>
    <property type="match status" value="1"/>
</dbReference>
<comment type="caution">
    <text evidence="2">The sequence shown here is derived from an EMBL/GenBank/DDBJ whole genome shotgun (WGS) entry which is preliminary data.</text>
</comment>
<sequence>MTTPRLILRTWREEDLEPFAELNADERATQYLLHRLTRAQSDELVARIGAHFERTGFGLWAVEAPGVAPFIGAVGLVVPGFSAAFTPCVEIGWRLAPAFWGRGFASEAARAALAFGFEKAGLEEILSFTVPANQRSQAVMQRLGMTRSAAEDFDHPLVPAGHPLLRHVLYRMSKAAWLASTSAAGN</sequence>
<proteinExistence type="predicted"/>
<dbReference type="PROSITE" id="PS51186">
    <property type="entry name" value="GNAT"/>
    <property type="match status" value="1"/>
</dbReference>
<dbReference type="Proteomes" id="UP001184230">
    <property type="component" value="Unassembled WGS sequence"/>
</dbReference>
<dbReference type="InterPro" id="IPR016181">
    <property type="entry name" value="Acyl_CoA_acyltransferase"/>
</dbReference>
<dbReference type="EMBL" id="JAVDRF010000010">
    <property type="protein sequence ID" value="MDR6538284.1"/>
    <property type="molecule type" value="Genomic_DNA"/>
</dbReference>
<evidence type="ECO:0000313" key="2">
    <source>
        <dbReference type="EMBL" id="MDR6538284.1"/>
    </source>
</evidence>
<reference evidence="2 3" key="1">
    <citation type="submission" date="2023-07" db="EMBL/GenBank/DDBJ databases">
        <title>Sorghum-associated microbial communities from plants grown in Nebraska, USA.</title>
        <authorList>
            <person name="Schachtman D."/>
        </authorList>
    </citation>
    <scope>NUCLEOTIDE SEQUENCE [LARGE SCALE GENOMIC DNA]</scope>
    <source>
        <strain evidence="2 3">DS1781</strain>
    </source>
</reference>
<accession>A0ABU1NIJ0</accession>
<dbReference type="InterPro" id="IPR000182">
    <property type="entry name" value="GNAT_dom"/>
</dbReference>